<organism evidence="4 5">
    <name type="scientific">Gottfriedia solisilvae</name>
    <dbReference type="NCBI Taxonomy" id="1516104"/>
    <lineage>
        <taxon>Bacteria</taxon>
        <taxon>Bacillati</taxon>
        <taxon>Bacillota</taxon>
        <taxon>Bacilli</taxon>
        <taxon>Bacillales</taxon>
        <taxon>Bacillaceae</taxon>
        <taxon>Gottfriedia</taxon>
    </lineage>
</organism>
<dbReference type="EMBL" id="BMHB01000001">
    <property type="protein sequence ID" value="GGI13247.1"/>
    <property type="molecule type" value="Genomic_DNA"/>
</dbReference>
<dbReference type="RefSeq" id="WP_371870375.1">
    <property type="nucleotide sequence ID" value="NZ_BMHB01000001.1"/>
</dbReference>
<keyword evidence="1 2" id="KW-0732">Signal</keyword>
<evidence type="ECO:0000256" key="1">
    <source>
        <dbReference type="ARBA" id="ARBA00022729"/>
    </source>
</evidence>
<dbReference type="Gene3D" id="3.20.20.80">
    <property type="entry name" value="Glycosidases"/>
    <property type="match status" value="1"/>
</dbReference>
<feature type="chain" id="PRO_5035187074" description="Glycosyl hydrolase-like 10 domain-containing protein" evidence="2">
    <location>
        <begin position="30"/>
        <end position="533"/>
    </location>
</feature>
<reference evidence="5" key="1">
    <citation type="journal article" date="2019" name="Int. J. Syst. Evol. Microbiol.">
        <title>The Global Catalogue of Microorganisms (GCM) 10K type strain sequencing project: providing services to taxonomists for standard genome sequencing and annotation.</title>
        <authorList>
            <consortium name="The Broad Institute Genomics Platform"/>
            <consortium name="The Broad Institute Genome Sequencing Center for Infectious Disease"/>
            <person name="Wu L."/>
            <person name="Ma J."/>
        </authorList>
    </citation>
    <scope>NUCLEOTIDE SEQUENCE [LARGE SCALE GENOMIC DNA]</scope>
    <source>
        <strain evidence="5">CGMCC 1.14993</strain>
    </source>
</reference>
<dbReference type="InterPro" id="IPR003790">
    <property type="entry name" value="GHL10"/>
</dbReference>
<keyword evidence="5" id="KW-1185">Reference proteome</keyword>
<dbReference type="Pfam" id="PF02638">
    <property type="entry name" value="GHL10"/>
    <property type="match status" value="1"/>
</dbReference>
<dbReference type="AlphaFoldDB" id="A0A8J3ALU7"/>
<evidence type="ECO:0000313" key="5">
    <source>
        <dbReference type="Proteomes" id="UP000626244"/>
    </source>
</evidence>
<sequence>MKRRKIGKYVLALTVGTSLLLPNFPTVKAETLSQYMVPPKHELRAAWIASVTNIDWPSKTGLSVMQQKSEFIKLLDDVEKMGMNSVVVQIKPTADAFYPSQYGPWSKYLTGTQGKDPGYDPLAFMVEEAHKRNIEFHAWFNPYRITMPRTTPGNATLEDLNTLAESHPARKHPDWVIPYGTQLYFDPGIPEARQFIEDGIMEVVRNYDIDAVHMDDYFYPYRIAGQEFPDHLSYEKYGKDLFTDKDDWRRDNVDQFVKEVNESIKQVKPYVKFGISPFGVWRNIAKDPTGSNTTAGQTNYDDLFADTREWINKEYIDYITPQIYWNIGFEPAAYDILADWWTKEVEGKNVDLYIGQAAYKINANNEAWALPNELPNQIALNRQIPQIKGSMHFSIKSLNNNPLGIKDRLSQVEYRTKALIPSMPWIDNQAPKKPKFKKATRIAEGNLLTIQNNPSDKDVAYYVVYRFEGKNADNINDARNILTTVRKSVKKETTYLDSTISQDKDYTYVITAVDRNHNESKETKKIIVKANKL</sequence>
<dbReference type="InterPro" id="IPR017853">
    <property type="entry name" value="GH"/>
</dbReference>
<feature type="signal peptide" evidence="2">
    <location>
        <begin position="1"/>
        <end position="29"/>
    </location>
</feature>
<protein>
    <recommendedName>
        <fullName evidence="3">Glycosyl hydrolase-like 10 domain-containing protein</fullName>
    </recommendedName>
</protein>
<dbReference type="PANTHER" id="PTHR43405:SF1">
    <property type="entry name" value="GLYCOSYL HYDROLASE DIGH"/>
    <property type="match status" value="1"/>
</dbReference>
<feature type="domain" description="Glycosyl hydrolase-like 10" evidence="3">
    <location>
        <begin position="42"/>
        <end position="365"/>
    </location>
</feature>
<accession>A0A8J3ALU7</accession>
<dbReference type="InterPro" id="IPR013783">
    <property type="entry name" value="Ig-like_fold"/>
</dbReference>
<evidence type="ECO:0000259" key="3">
    <source>
        <dbReference type="Pfam" id="PF02638"/>
    </source>
</evidence>
<dbReference type="Gene3D" id="2.60.40.10">
    <property type="entry name" value="Immunoglobulins"/>
    <property type="match status" value="1"/>
</dbReference>
<evidence type="ECO:0000256" key="2">
    <source>
        <dbReference type="SAM" id="SignalP"/>
    </source>
</evidence>
<dbReference type="PANTHER" id="PTHR43405">
    <property type="entry name" value="GLYCOSYL HYDROLASE DIGH"/>
    <property type="match status" value="1"/>
</dbReference>
<name>A0A8J3ALU7_9BACI</name>
<dbReference type="InterPro" id="IPR052177">
    <property type="entry name" value="Divisome_Glycosyl_Hydrolase"/>
</dbReference>
<dbReference type="Proteomes" id="UP000626244">
    <property type="component" value="Unassembled WGS sequence"/>
</dbReference>
<gene>
    <name evidence="4" type="ORF">GCM10007380_16960</name>
</gene>
<proteinExistence type="predicted"/>
<dbReference type="SUPFAM" id="SSF51445">
    <property type="entry name" value="(Trans)glycosidases"/>
    <property type="match status" value="1"/>
</dbReference>
<comment type="caution">
    <text evidence="4">The sequence shown here is derived from an EMBL/GenBank/DDBJ whole genome shotgun (WGS) entry which is preliminary data.</text>
</comment>
<evidence type="ECO:0000313" key="4">
    <source>
        <dbReference type="EMBL" id="GGI13247.1"/>
    </source>
</evidence>